<reference evidence="2" key="2">
    <citation type="submission" date="2020-09" db="EMBL/GenBank/DDBJ databases">
        <authorList>
            <person name="Sun Q."/>
            <person name="Zhou Y."/>
        </authorList>
    </citation>
    <scope>NUCLEOTIDE SEQUENCE</scope>
    <source>
        <strain evidence="2">CGMCC 4.7308</strain>
    </source>
</reference>
<name>A0A917T8L8_9ACTN</name>
<dbReference type="PANTHER" id="PTHR46825:SF7">
    <property type="entry name" value="D-ALANYL-D-ALANINE CARBOXYPEPTIDASE"/>
    <property type="match status" value="1"/>
</dbReference>
<dbReference type="Pfam" id="PF00144">
    <property type="entry name" value="Beta-lactamase"/>
    <property type="match status" value="1"/>
</dbReference>
<dbReference type="InterPro" id="IPR001466">
    <property type="entry name" value="Beta-lactam-related"/>
</dbReference>
<reference evidence="2" key="1">
    <citation type="journal article" date="2014" name="Int. J. Syst. Evol. Microbiol.">
        <title>Complete genome sequence of Corynebacterium casei LMG S-19264T (=DSM 44701T), isolated from a smear-ripened cheese.</title>
        <authorList>
            <consortium name="US DOE Joint Genome Institute (JGI-PGF)"/>
            <person name="Walter F."/>
            <person name="Albersmeier A."/>
            <person name="Kalinowski J."/>
            <person name="Ruckert C."/>
        </authorList>
    </citation>
    <scope>NUCLEOTIDE SEQUENCE</scope>
    <source>
        <strain evidence="2">CGMCC 4.7308</strain>
    </source>
</reference>
<evidence type="ECO:0000313" key="3">
    <source>
        <dbReference type="Proteomes" id="UP000655208"/>
    </source>
</evidence>
<evidence type="ECO:0000259" key="1">
    <source>
        <dbReference type="Pfam" id="PF00144"/>
    </source>
</evidence>
<dbReference type="InterPro" id="IPR012338">
    <property type="entry name" value="Beta-lactam/transpept-like"/>
</dbReference>
<feature type="domain" description="Beta-lactamase-related" evidence="1">
    <location>
        <begin position="4"/>
        <end position="303"/>
    </location>
</feature>
<dbReference type="PANTHER" id="PTHR46825">
    <property type="entry name" value="D-ALANYL-D-ALANINE-CARBOXYPEPTIDASE/ENDOPEPTIDASE AMPH"/>
    <property type="match status" value="1"/>
</dbReference>
<dbReference type="AlphaFoldDB" id="A0A917T8L8"/>
<evidence type="ECO:0000313" key="2">
    <source>
        <dbReference type="EMBL" id="GGM14557.1"/>
    </source>
</evidence>
<dbReference type="EMBL" id="BMNA01000013">
    <property type="protein sequence ID" value="GGM14557.1"/>
    <property type="molecule type" value="Genomic_DNA"/>
</dbReference>
<dbReference type="InterPro" id="IPR050491">
    <property type="entry name" value="AmpC-like"/>
</dbReference>
<dbReference type="SUPFAM" id="SSF56601">
    <property type="entry name" value="beta-lactamase/transpeptidase-like"/>
    <property type="match status" value="1"/>
</dbReference>
<keyword evidence="3" id="KW-1185">Reference proteome</keyword>
<organism evidence="2 3">
    <name type="scientific">Nakamurella endophytica</name>
    <dbReference type="NCBI Taxonomy" id="1748367"/>
    <lineage>
        <taxon>Bacteria</taxon>
        <taxon>Bacillati</taxon>
        <taxon>Actinomycetota</taxon>
        <taxon>Actinomycetes</taxon>
        <taxon>Nakamurellales</taxon>
        <taxon>Nakamurellaceae</taxon>
        <taxon>Nakamurella</taxon>
    </lineage>
</organism>
<comment type="caution">
    <text evidence="2">The sequence shown here is derived from an EMBL/GenBank/DDBJ whole genome shotgun (WGS) entry which is preliminary data.</text>
</comment>
<gene>
    <name evidence="2" type="ORF">GCM10011594_38280</name>
</gene>
<dbReference type="Gene3D" id="3.40.710.10">
    <property type="entry name" value="DD-peptidase/beta-lactamase superfamily"/>
    <property type="match status" value="1"/>
</dbReference>
<accession>A0A917T8L8</accession>
<proteinExistence type="predicted"/>
<protein>
    <recommendedName>
        <fullName evidence="1">Beta-lactamase-related domain-containing protein</fullName>
    </recommendedName>
</protein>
<dbReference type="Proteomes" id="UP000655208">
    <property type="component" value="Unassembled WGS sequence"/>
</dbReference>
<sequence length="324" mass="33974">MHTAGYADVAKKTRPTADDSMRIASVAKAFSGATALALVQAGKLSLDSTLGRVLPQQPKAWSAVTLRQLLSHTSGVPDFLGSPKFAELYQRDPDHPAKPAALIATIADQPLAFPAGTRYAYSNSDNILVGLMIERVTGQPYAQALSTWVLRPLGLAHTSLPSAIELPAPYIHGYDWAPPAPLEDVTGGLAPGWAWASGGVVSTPADLTTFVRAYVGGKLFGSKVRAAQQDLFIPAGESGPPGPGFNSASMALFRYQTECGTVYGHTGNTVGYTQFIAASPDGTRSATVSINLQRTDKSQDQDAAVFTGLQRAELAAVCMALDGA</sequence>